<evidence type="ECO:0000313" key="2">
    <source>
        <dbReference type="Proteomes" id="UP000565723"/>
    </source>
</evidence>
<comment type="caution">
    <text evidence="1">The sequence shown here is derived from an EMBL/GenBank/DDBJ whole genome shotgun (WGS) entry which is preliminary data.</text>
</comment>
<dbReference type="InterPro" id="IPR036278">
    <property type="entry name" value="Sialidase_sf"/>
</dbReference>
<dbReference type="Gene3D" id="2.120.10.10">
    <property type="match status" value="1"/>
</dbReference>
<accession>A0A850LH24</accession>
<gene>
    <name evidence="1" type="ORF">HW564_09145</name>
</gene>
<sequence>MSVLHADTEPRFHPLQGSIVKSYDPVTIDVHPGPLLYDPSEERLWRVFSEARSHQPSFGMSVTAEFSDDSGCSWQGRRTIFPGDQNLKILATSGIYLNGRLMVIVNTENASNQRSLKLIYSDDHGASWLQQTPDISTNSSHFLFGITHRYDANAGGHDDNGAVFYTYHGGSAFAFTTADKGATWSTHTVFDMATTQFINDQGQVATDFVASELTIARVPQSDDYVLYIRGSGYPNYLAATSTDMTSVGTTALTMPRDSGILNEGYAPNKSVGSPPHLVSFGDEITLYTFGRENWVKYDIPREQAMLSYTQNAQDLFANKGIFANKVPRVAARLPTRAVGMMFHVDTTDSIVAHLRAGESIYEINNDVYSPCVGQLYFLSRTQIPSNVLTTRENLLDNPTFDLWARGDSFTDVTANGTPVAERWQLWCSGDTLTATREDVDHLLSNNQSFKPKYAMRVKSTGQTGNDYSGIRQVFYGKNNLRRFSERELTLTIYGIGELPSNLRFSIHFYNRDNPTIITHAAATLPVPVTAAGQFTSTSATLYTPSEDAVALGDNPGIAIVVDQLGTDLWDFAFAGLKLEAGFGSSVLSYPNLEIESSKALYYFERFGFDSGIGLGTQRADNDGFRANVKYHPKTIVPSIVTELPKDGFGNPIWTNKFEIRHLTGTTACTGIKAATTIAQKDQAWIDFWTKEAEFDYYAGECWSIASDAGFFIDVEA</sequence>
<organism evidence="1 2">
    <name type="scientific">Ruegeria pomeroyi</name>
    <dbReference type="NCBI Taxonomy" id="89184"/>
    <lineage>
        <taxon>Bacteria</taxon>
        <taxon>Pseudomonadati</taxon>
        <taxon>Pseudomonadota</taxon>
        <taxon>Alphaproteobacteria</taxon>
        <taxon>Rhodobacterales</taxon>
        <taxon>Roseobacteraceae</taxon>
        <taxon>Ruegeria</taxon>
    </lineage>
</organism>
<dbReference type="Proteomes" id="UP000565723">
    <property type="component" value="Unassembled WGS sequence"/>
</dbReference>
<reference evidence="1 2" key="1">
    <citation type="journal article" date="2020" name="Proc. Natl. Acad. Sci. U.S.A.">
        <title>Ecological drivers of bacterial community assembly in synthetic phycospheres.</title>
        <authorList>
            <person name="Fu H."/>
            <person name="Uchimiya M."/>
            <person name="Gore J."/>
            <person name="Moran M.A."/>
        </authorList>
    </citation>
    <scope>NUCLEOTIDE SEQUENCE [LARGE SCALE GENOMIC DNA]</scope>
    <source>
        <strain evidence="1">HF-Din03</strain>
    </source>
</reference>
<dbReference type="EMBL" id="JABXIY010000024">
    <property type="protein sequence ID" value="NVK97080.1"/>
    <property type="molecule type" value="Genomic_DNA"/>
</dbReference>
<dbReference type="AlphaFoldDB" id="A0A850LH24"/>
<name>A0A850LH24_9RHOB</name>
<dbReference type="RefSeq" id="WP_011047932.1">
    <property type="nucleotide sequence ID" value="NZ_CP076685.1"/>
</dbReference>
<evidence type="ECO:0000313" key="1">
    <source>
        <dbReference type="EMBL" id="NVK97080.1"/>
    </source>
</evidence>
<dbReference type="CDD" id="cd15482">
    <property type="entry name" value="Sialidase_non-viral"/>
    <property type="match status" value="1"/>
</dbReference>
<protein>
    <submittedName>
        <fullName evidence="1">Exo-alpha-sialidase</fullName>
    </submittedName>
</protein>
<proteinExistence type="predicted"/>
<dbReference type="SUPFAM" id="SSF50939">
    <property type="entry name" value="Sialidases"/>
    <property type="match status" value="1"/>
</dbReference>